<comment type="caution">
    <text evidence="1">The sequence shown here is derived from an EMBL/GenBank/DDBJ whole genome shotgun (WGS) entry which is preliminary data.</text>
</comment>
<keyword evidence="2" id="KW-1185">Reference proteome</keyword>
<sequence length="67" mass="7536">MTNDQRSSPEGSTRRGLRIISSTAKQLADDDGSDDHYDGEPFFETREDEELASLMESLESPKNNTEK</sequence>
<evidence type="ECO:0000313" key="2">
    <source>
        <dbReference type="Proteomes" id="UP000052068"/>
    </source>
</evidence>
<accession>A0ABR5CK10</accession>
<protein>
    <submittedName>
        <fullName evidence="1">Uncharacterized protein</fullName>
    </submittedName>
</protein>
<dbReference type="EMBL" id="JWJH01000054">
    <property type="protein sequence ID" value="KJF65179.1"/>
    <property type="molecule type" value="Genomic_DNA"/>
</dbReference>
<name>A0ABR5CK10_9HYPH</name>
<evidence type="ECO:0000313" key="1">
    <source>
        <dbReference type="EMBL" id="KJF65179.1"/>
    </source>
</evidence>
<dbReference type="Proteomes" id="UP000052068">
    <property type="component" value="Unassembled WGS sequence"/>
</dbReference>
<gene>
    <name evidence="1" type="ORF">RS75_24620</name>
</gene>
<proteinExistence type="predicted"/>
<organism evidence="1 2">
    <name type="scientific">Rhizobium nepotum 39/7</name>
    <dbReference type="NCBI Taxonomy" id="1368418"/>
    <lineage>
        <taxon>Bacteria</taxon>
        <taxon>Pseudomonadati</taxon>
        <taxon>Pseudomonadota</taxon>
        <taxon>Alphaproteobacteria</taxon>
        <taxon>Hyphomicrobiales</taxon>
        <taxon>Rhizobiaceae</taxon>
        <taxon>Rhizobium/Agrobacterium group</taxon>
        <taxon>Rhizobium</taxon>
    </lineage>
</organism>
<reference evidence="1 2" key="1">
    <citation type="submission" date="2015-03" db="EMBL/GenBank/DDBJ databases">
        <title>Draft Genome Sequences of Agrobacterium nepotum Strain 39/7T (= CFBP 7436T = LMG 26435T) and Agrobacterium sp. Strain KFB 330 (= CFBP 8308 = LMG 28674).</title>
        <authorList>
            <person name="Kuzmanovic N."/>
            <person name="Pulawska J."/>
            <person name="Obradovic A."/>
        </authorList>
    </citation>
    <scope>NUCLEOTIDE SEQUENCE [LARGE SCALE GENOMIC DNA]</scope>
    <source>
        <strain evidence="1 2">39/7</strain>
    </source>
</reference>
<dbReference type="RefSeq" id="WP_045022982.1">
    <property type="nucleotide sequence ID" value="NZ_JWJH01000054.1"/>
</dbReference>